<dbReference type="EMBL" id="BAAAYG010000002">
    <property type="protein sequence ID" value="GAA3279546.1"/>
    <property type="molecule type" value="Genomic_DNA"/>
</dbReference>
<feature type="compositionally biased region" description="Basic and acidic residues" evidence="1">
    <location>
        <begin position="35"/>
        <end position="47"/>
    </location>
</feature>
<dbReference type="InterPro" id="IPR001623">
    <property type="entry name" value="DnaJ_domain"/>
</dbReference>
<comment type="caution">
    <text evidence="3">The sequence shown here is derived from an EMBL/GenBank/DDBJ whole genome shotgun (WGS) entry which is preliminary data.</text>
</comment>
<dbReference type="Proteomes" id="UP001501736">
    <property type="component" value="Unassembled WGS sequence"/>
</dbReference>
<protein>
    <recommendedName>
        <fullName evidence="2">J domain-containing protein</fullName>
    </recommendedName>
</protein>
<dbReference type="PANTHER" id="PTHR24074">
    <property type="entry name" value="CO-CHAPERONE PROTEIN DJLA"/>
    <property type="match status" value="1"/>
</dbReference>
<evidence type="ECO:0000313" key="3">
    <source>
        <dbReference type="EMBL" id="GAA3279546.1"/>
    </source>
</evidence>
<keyword evidence="4" id="KW-1185">Reference proteome</keyword>
<evidence type="ECO:0000313" key="4">
    <source>
        <dbReference type="Proteomes" id="UP001501736"/>
    </source>
</evidence>
<feature type="compositionally biased region" description="Low complexity" evidence="1">
    <location>
        <begin position="87"/>
        <end position="102"/>
    </location>
</feature>
<sequence>MSSPSPDSDLYAVLGVAPDADPAAIRTAYRRRAREAHPDRGGTDEQFQRVQHAWEILGTAEARADYDRRRGRAGGAEPADETPSWTAPTAAGAARGAERTAPSGAAHRAVVYEPELSSPQPLSLPLTSQKVHGEFASRGLFGGGRALRRRRRTVELLERQVLAELPAARLFNDVHLLPPRPDRRGRARPPKQGERAEHVLVCGDAMVVVFSLEVPASVASWDGATLRAAGRAITLPDLAGQAAQLQETLFRRLADEHGRRAELTVGHQVILHSPDGGLLSPVVETLRPGGRAPLAAGRAVRAITGQLAISSRANVVDRALLSVLRGQLASPVTG</sequence>
<dbReference type="InterPro" id="IPR050817">
    <property type="entry name" value="DjlA_DnaK_co-chaperone"/>
</dbReference>
<dbReference type="Gene3D" id="1.10.287.110">
    <property type="entry name" value="DnaJ domain"/>
    <property type="match status" value="1"/>
</dbReference>
<dbReference type="PROSITE" id="PS50076">
    <property type="entry name" value="DNAJ_2"/>
    <property type="match status" value="1"/>
</dbReference>
<proteinExistence type="predicted"/>
<evidence type="ECO:0000259" key="2">
    <source>
        <dbReference type="PROSITE" id="PS50076"/>
    </source>
</evidence>
<dbReference type="Pfam" id="PF00226">
    <property type="entry name" value="DnaJ"/>
    <property type="match status" value="1"/>
</dbReference>
<feature type="domain" description="J" evidence="2">
    <location>
        <begin position="9"/>
        <end position="70"/>
    </location>
</feature>
<dbReference type="RefSeq" id="WP_344717407.1">
    <property type="nucleotide sequence ID" value="NZ_BAAAYG010000002.1"/>
</dbReference>
<feature type="region of interest" description="Disordered" evidence="1">
    <location>
        <begin position="31"/>
        <end position="50"/>
    </location>
</feature>
<name>A0ABP6R706_9MICC</name>
<dbReference type="PRINTS" id="PR00625">
    <property type="entry name" value="JDOMAIN"/>
</dbReference>
<dbReference type="SUPFAM" id="SSF46565">
    <property type="entry name" value="Chaperone J-domain"/>
    <property type="match status" value="1"/>
</dbReference>
<dbReference type="InterPro" id="IPR036869">
    <property type="entry name" value="J_dom_sf"/>
</dbReference>
<dbReference type="SMART" id="SM00271">
    <property type="entry name" value="DnaJ"/>
    <property type="match status" value="1"/>
</dbReference>
<dbReference type="CDD" id="cd06257">
    <property type="entry name" value="DnaJ"/>
    <property type="match status" value="1"/>
</dbReference>
<reference evidence="4" key="1">
    <citation type="journal article" date="2019" name="Int. J. Syst. Evol. Microbiol.">
        <title>The Global Catalogue of Microorganisms (GCM) 10K type strain sequencing project: providing services to taxonomists for standard genome sequencing and annotation.</title>
        <authorList>
            <consortium name="The Broad Institute Genomics Platform"/>
            <consortium name="The Broad Institute Genome Sequencing Center for Infectious Disease"/>
            <person name="Wu L."/>
            <person name="Ma J."/>
        </authorList>
    </citation>
    <scope>NUCLEOTIDE SEQUENCE [LARGE SCALE GENOMIC DNA]</scope>
    <source>
        <strain evidence="4">JCM 11483</strain>
    </source>
</reference>
<organism evidence="3 4">
    <name type="scientific">Nesterenkonia halobia</name>
    <dbReference type="NCBI Taxonomy" id="37922"/>
    <lineage>
        <taxon>Bacteria</taxon>
        <taxon>Bacillati</taxon>
        <taxon>Actinomycetota</taxon>
        <taxon>Actinomycetes</taxon>
        <taxon>Micrococcales</taxon>
        <taxon>Micrococcaceae</taxon>
        <taxon>Nesterenkonia</taxon>
    </lineage>
</organism>
<accession>A0ABP6R706</accession>
<feature type="region of interest" description="Disordered" evidence="1">
    <location>
        <begin position="64"/>
        <end position="105"/>
    </location>
</feature>
<gene>
    <name evidence="3" type="ORF">GCM10020260_02790</name>
</gene>
<evidence type="ECO:0000256" key="1">
    <source>
        <dbReference type="SAM" id="MobiDB-lite"/>
    </source>
</evidence>